<sequence>MLDDTEFGMLGKKPGEDRFRSLTDLKWGEFEMMGFGNAGADDKKLQFDLTEGARAARAAKRATLTWQDFSTAGFSRTDAPLSATLQFSAPVANAVSAWPSQSAEIHRKLKKAQKGLPPFGWDTEPILGNEEIIEEAFVDVFCDLVYGGGWMDAERSEELHRDCNWALVEFKSLPLSRTNTVSGAGDPRNSTTLILFEEFVPLEYRQQLADSGNSRRRLPSLFGSSKKQWKPASTLNGRPYVVGHVPRSPSFREVEFEGLLRSNGSATKVLTLKTPERLPPTAATSPALTSPASTAFGSPGSGGKPNLFLSPINRTDSPVPRSSSRQSDYGSPSNPHRRSRFRLPVSPNPSFSDDESPVEGRSKHARRQSKDDAWVDILVANNNRRMAGQDAEIRNGLKGGRSDPELASQEISEVLASLGQVESDDEDDDMEPVPHDEDDHPIASSVEGDSDRDTIPGPTVKVEDEDEDEDDEPVPTRSKRMGYFDLHPERRGAVGDTRSQSPSMQPDGQLGFDDARAHFERNSVVDDPRDAFRRSSLDSQPESSEDHPYDVTAEPRPSPKLPPKSGLPAGPASTRGDVNQLQPPPRGASKLADNIAPKSTQSKTASLIEMYRERERSTTTTTSSPSLIPPSRLPVRTGASLPSSPQQRPSPSPSPPRIHEELEEESVFPEPSRPSENSGYITPPRYVHGAPLHNVIEEEEED</sequence>
<gene>
    <name evidence="2" type="ORF">QCA50_001080</name>
</gene>
<evidence type="ECO:0000313" key="2">
    <source>
        <dbReference type="EMBL" id="KAK7696423.1"/>
    </source>
</evidence>
<feature type="region of interest" description="Disordered" evidence="1">
    <location>
        <begin position="390"/>
        <end position="702"/>
    </location>
</feature>
<feature type="compositionally biased region" description="Low complexity" evidence="1">
    <location>
        <begin position="563"/>
        <end position="572"/>
    </location>
</feature>
<keyword evidence="3" id="KW-1185">Reference proteome</keyword>
<feature type="compositionally biased region" description="Acidic residues" evidence="1">
    <location>
        <begin position="422"/>
        <end position="431"/>
    </location>
</feature>
<feature type="compositionally biased region" description="Acidic residues" evidence="1">
    <location>
        <begin position="463"/>
        <end position="473"/>
    </location>
</feature>
<feature type="region of interest" description="Disordered" evidence="1">
    <location>
        <begin position="267"/>
        <end position="369"/>
    </location>
</feature>
<feature type="compositionally biased region" description="Basic and acidic residues" evidence="1">
    <location>
        <begin position="358"/>
        <end position="369"/>
    </location>
</feature>
<feature type="compositionally biased region" description="Polar residues" evidence="1">
    <location>
        <begin position="312"/>
        <end position="334"/>
    </location>
</feature>
<feature type="compositionally biased region" description="Polar residues" evidence="1">
    <location>
        <begin position="497"/>
        <end position="506"/>
    </location>
</feature>
<feature type="compositionally biased region" description="Basic and acidic residues" evidence="1">
    <location>
        <begin position="432"/>
        <end position="441"/>
    </location>
</feature>
<name>A0AAW0GZ07_9APHY</name>
<feature type="compositionally biased region" description="Low complexity" evidence="1">
    <location>
        <begin position="279"/>
        <end position="295"/>
    </location>
</feature>
<dbReference type="Proteomes" id="UP001385951">
    <property type="component" value="Unassembled WGS sequence"/>
</dbReference>
<dbReference type="AlphaFoldDB" id="A0AAW0GZ07"/>
<feature type="compositionally biased region" description="Basic and acidic residues" evidence="1">
    <location>
        <begin position="391"/>
        <end position="404"/>
    </location>
</feature>
<reference evidence="2 3" key="1">
    <citation type="submission" date="2022-09" db="EMBL/GenBank/DDBJ databases">
        <authorList>
            <person name="Palmer J.M."/>
        </authorList>
    </citation>
    <scope>NUCLEOTIDE SEQUENCE [LARGE SCALE GENOMIC DNA]</scope>
    <source>
        <strain evidence="2 3">DSM 7382</strain>
    </source>
</reference>
<evidence type="ECO:0000256" key="1">
    <source>
        <dbReference type="SAM" id="MobiDB-lite"/>
    </source>
</evidence>
<dbReference type="EMBL" id="JASBNA010000001">
    <property type="protein sequence ID" value="KAK7696423.1"/>
    <property type="molecule type" value="Genomic_DNA"/>
</dbReference>
<feature type="compositionally biased region" description="Basic and acidic residues" evidence="1">
    <location>
        <begin position="513"/>
        <end position="536"/>
    </location>
</feature>
<evidence type="ECO:0000313" key="3">
    <source>
        <dbReference type="Proteomes" id="UP001385951"/>
    </source>
</evidence>
<organism evidence="2 3">
    <name type="scientific">Cerrena zonata</name>
    <dbReference type="NCBI Taxonomy" id="2478898"/>
    <lineage>
        <taxon>Eukaryota</taxon>
        <taxon>Fungi</taxon>
        <taxon>Dikarya</taxon>
        <taxon>Basidiomycota</taxon>
        <taxon>Agaricomycotina</taxon>
        <taxon>Agaricomycetes</taxon>
        <taxon>Polyporales</taxon>
        <taxon>Cerrenaceae</taxon>
        <taxon>Cerrena</taxon>
    </lineage>
</organism>
<protein>
    <submittedName>
        <fullName evidence="2">Uncharacterized protein</fullName>
    </submittedName>
</protein>
<proteinExistence type="predicted"/>
<comment type="caution">
    <text evidence="2">The sequence shown here is derived from an EMBL/GenBank/DDBJ whole genome shotgun (WGS) entry which is preliminary data.</text>
</comment>
<accession>A0AAW0GZ07</accession>